<dbReference type="PROSITE" id="PS51892">
    <property type="entry name" value="SUBTILASE"/>
    <property type="match status" value="1"/>
</dbReference>
<evidence type="ECO:0000256" key="1">
    <source>
        <dbReference type="ARBA" id="ARBA00011073"/>
    </source>
</evidence>
<dbReference type="OrthoDB" id="640735at2759"/>
<dbReference type="PROSITE" id="PS00136">
    <property type="entry name" value="SUBTILASE_ASP"/>
    <property type="match status" value="1"/>
</dbReference>
<name>A0A9D4TGW8_CHLVU</name>
<feature type="active site" description="Charge relay system" evidence="5">
    <location>
        <position position="408"/>
    </location>
</feature>
<evidence type="ECO:0000313" key="10">
    <source>
        <dbReference type="Proteomes" id="UP001055712"/>
    </source>
</evidence>
<feature type="domain" description="Peptidase S8/S53" evidence="8">
    <location>
        <begin position="399"/>
        <end position="705"/>
    </location>
</feature>
<dbReference type="InterPro" id="IPR023827">
    <property type="entry name" value="Peptidase_S8_Asp-AS"/>
</dbReference>
<keyword evidence="4 5" id="KW-0720">Serine protease</keyword>
<dbReference type="InterPro" id="IPR050131">
    <property type="entry name" value="Peptidase_S8_subtilisin-like"/>
</dbReference>
<reference evidence="9" key="2">
    <citation type="submission" date="2020-11" db="EMBL/GenBank/DDBJ databases">
        <authorList>
            <person name="Cecchin M."/>
            <person name="Marcolungo L."/>
            <person name="Rossato M."/>
            <person name="Girolomoni L."/>
            <person name="Cosentino E."/>
            <person name="Cuine S."/>
            <person name="Li-Beisson Y."/>
            <person name="Delledonne M."/>
            <person name="Ballottari M."/>
        </authorList>
    </citation>
    <scope>NUCLEOTIDE SEQUENCE</scope>
    <source>
        <strain evidence="9">211/11P</strain>
        <tissue evidence="9">Whole cell</tissue>
    </source>
</reference>
<dbReference type="EMBL" id="SIDB01000012">
    <property type="protein sequence ID" value="KAI3425161.1"/>
    <property type="molecule type" value="Genomic_DNA"/>
</dbReference>
<accession>A0A9D4TGW8</accession>
<dbReference type="PRINTS" id="PR00723">
    <property type="entry name" value="SUBTILISIN"/>
</dbReference>
<comment type="caution">
    <text evidence="9">The sequence shown here is derived from an EMBL/GenBank/DDBJ whole genome shotgun (WGS) entry which is preliminary data.</text>
</comment>
<dbReference type="PROSITE" id="PS00137">
    <property type="entry name" value="SUBTILASE_HIS"/>
    <property type="match status" value="1"/>
</dbReference>
<evidence type="ECO:0000313" key="9">
    <source>
        <dbReference type="EMBL" id="KAI3425161.1"/>
    </source>
</evidence>
<proteinExistence type="inferred from homology"/>
<reference evidence="9" key="1">
    <citation type="journal article" date="2019" name="Plant J.">
        <title>Chlorella vulgaris genome assembly and annotation reveals the molecular basis for metabolic acclimation to high light conditions.</title>
        <authorList>
            <person name="Cecchin M."/>
            <person name="Marcolungo L."/>
            <person name="Rossato M."/>
            <person name="Girolomoni L."/>
            <person name="Cosentino E."/>
            <person name="Cuine S."/>
            <person name="Li-Beisson Y."/>
            <person name="Delledonne M."/>
            <person name="Ballottari M."/>
        </authorList>
    </citation>
    <scope>NUCLEOTIDE SEQUENCE</scope>
    <source>
        <strain evidence="9">211/11P</strain>
    </source>
</reference>
<dbReference type="PROSITE" id="PS00138">
    <property type="entry name" value="SUBTILASE_SER"/>
    <property type="match status" value="1"/>
</dbReference>
<evidence type="ECO:0000256" key="7">
    <source>
        <dbReference type="SAM" id="MobiDB-lite"/>
    </source>
</evidence>
<evidence type="ECO:0000256" key="6">
    <source>
        <dbReference type="RuleBase" id="RU003355"/>
    </source>
</evidence>
<dbReference type="InterPro" id="IPR015500">
    <property type="entry name" value="Peptidase_S8_subtilisin-rel"/>
</dbReference>
<dbReference type="InterPro" id="IPR023828">
    <property type="entry name" value="Peptidase_S8_Ser-AS"/>
</dbReference>
<dbReference type="AlphaFoldDB" id="A0A9D4TGW8"/>
<sequence length="756" mass="77480">MGAGLSDNWLWAGNGCVDCVFDDRVRHRSGSASSLYARVAPWGSSVLETGLPFRATSVLDAWVKGSVLTNGAFYLEDSRTRHQTRRIVLDTATADEARVLEGPTADGWYHLQVSLASLGEATNASAAQQTATPQTWDRLCILDASGKWNHYKRQAAAPMLPGGNQTGAGTGYTLQLDTAYLYASDALPFQAAAEEDRSAPFPCSGRGCEERPAAAAAASPSTKLVLVPLYGMEEAAQAAAGGGRVTAQGANASAAAAGTFILRLKPDVSSQELAAICRELSSHSRASRFNGSCLDLDMGTPDKAPALGVGKPGTPTVDWGFHTFSVATAADLLAMRRLLVDQLQYIERDGTATLDYLPEETILIPDGRAGAAAVTPWGIDRIDQPFLPLDGRFDPGLDGKGVHVYILDTGLRTTHVDFVGRVGECVSFTSGAAVTGSAGDRVEAANLACLPDDLDCLHAFVDDKAAARPAGALNAAAAAPAAAEAPVGSVSAALEAVDGGDTATVEAVAAWDGHGHGTHVSGTAVGSQYGVAKKATLHAVKTMGNDGSGSYSNILAGMRWVVQHVQRNGWRAVVNMSLGGPRSVALNDAAQQLIAAGIPVVTSAGNKYGADACTQSPASNTASITAASSTQTDQLSSFSNLGPCVDIFAPGSSITSAGISSNTASAIMSGTSMAAPHATGVAALILQAFPAASVADVAALLASASQRIVFSSSTAPRFLQAQKSRIAPNTGTAPPAVKAPPLTTPFGRQPPAPSAT</sequence>
<dbReference type="InterPro" id="IPR036852">
    <property type="entry name" value="Peptidase_S8/S53_dom_sf"/>
</dbReference>
<dbReference type="InterPro" id="IPR022398">
    <property type="entry name" value="Peptidase_S8_His-AS"/>
</dbReference>
<dbReference type="CDD" id="cd04077">
    <property type="entry name" value="Peptidases_S8_PCSK9_ProteinaseK_like"/>
    <property type="match status" value="1"/>
</dbReference>
<protein>
    <recommendedName>
        <fullName evidence="8">Peptidase S8/S53 domain-containing protein</fullName>
    </recommendedName>
</protein>
<dbReference type="PANTHER" id="PTHR43806">
    <property type="entry name" value="PEPTIDASE S8"/>
    <property type="match status" value="1"/>
</dbReference>
<evidence type="ECO:0000256" key="4">
    <source>
        <dbReference type="ARBA" id="ARBA00022825"/>
    </source>
</evidence>
<gene>
    <name evidence="9" type="ORF">D9Q98_008932</name>
</gene>
<keyword evidence="3 5" id="KW-0378">Hydrolase</keyword>
<dbReference type="GO" id="GO:0005829">
    <property type="term" value="C:cytosol"/>
    <property type="evidence" value="ECO:0007669"/>
    <property type="project" value="TreeGrafter"/>
</dbReference>
<dbReference type="PANTHER" id="PTHR43806:SF14">
    <property type="entry name" value="TRIPEPTIDYL-PEPTIDASE 2"/>
    <property type="match status" value="1"/>
</dbReference>
<dbReference type="SUPFAM" id="SSF52743">
    <property type="entry name" value="Subtilisin-like"/>
    <property type="match status" value="1"/>
</dbReference>
<dbReference type="Proteomes" id="UP001055712">
    <property type="component" value="Unassembled WGS sequence"/>
</dbReference>
<organism evidence="9 10">
    <name type="scientific">Chlorella vulgaris</name>
    <name type="common">Green alga</name>
    <dbReference type="NCBI Taxonomy" id="3077"/>
    <lineage>
        <taxon>Eukaryota</taxon>
        <taxon>Viridiplantae</taxon>
        <taxon>Chlorophyta</taxon>
        <taxon>core chlorophytes</taxon>
        <taxon>Trebouxiophyceae</taxon>
        <taxon>Chlorellales</taxon>
        <taxon>Chlorellaceae</taxon>
        <taxon>Chlorella clade</taxon>
        <taxon>Chlorella</taxon>
    </lineage>
</organism>
<feature type="active site" description="Charge relay system" evidence="5">
    <location>
        <position position="516"/>
    </location>
</feature>
<dbReference type="InterPro" id="IPR034193">
    <property type="entry name" value="PCSK9_ProteinaseK-like"/>
</dbReference>
<dbReference type="GO" id="GO:0008240">
    <property type="term" value="F:tripeptidyl-peptidase activity"/>
    <property type="evidence" value="ECO:0007669"/>
    <property type="project" value="TreeGrafter"/>
</dbReference>
<feature type="region of interest" description="Disordered" evidence="7">
    <location>
        <begin position="725"/>
        <end position="756"/>
    </location>
</feature>
<dbReference type="GO" id="GO:0004252">
    <property type="term" value="F:serine-type endopeptidase activity"/>
    <property type="evidence" value="ECO:0007669"/>
    <property type="project" value="UniProtKB-UniRule"/>
</dbReference>
<dbReference type="Gene3D" id="3.40.50.200">
    <property type="entry name" value="Peptidase S8/S53 domain"/>
    <property type="match status" value="1"/>
</dbReference>
<evidence type="ECO:0000256" key="5">
    <source>
        <dbReference type="PROSITE-ProRule" id="PRU01240"/>
    </source>
</evidence>
<evidence type="ECO:0000256" key="2">
    <source>
        <dbReference type="ARBA" id="ARBA00022670"/>
    </source>
</evidence>
<keyword evidence="2 5" id="KW-0645">Protease</keyword>
<feature type="active site" description="Charge relay system" evidence="5">
    <location>
        <position position="672"/>
    </location>
</feature>
<keyword evidence="10" id="KW-1185">Reference proteome</keyword>
<dbReference type="GO" id="GO:0006508">
    <property type="term" value="P:proteolysis"/>
    <property type="evidence" value="ECO:0007669"/>
    <property type="project" value="UniProtKB-KW"/>
</dbReference>
<dbReference type="Pfam" id="PF00082">
    <property type="entry name" value="Peptidase_S8"/>
    <property type="match status" value="1"/>
</dbReference>
<evidence type="ECO:0000259" key="8">
    <source>
        <dbReference type="Pfam" id="PF00082"/>
    </source>
</evidence>
<dbReference type="InterPro" id="IPR000209">
    <property type="entry name" value="Peptidase_S8/S53_dom"/>
</dbReference>
<comment type="similarity">
    <text evidence="1 5 6">Belongs to the peptidase S8 family.</text>
</comment>
<evidence type="ECO:0000256" key="3">
    <source>
        <dbReference type="ARBA" id="ARBA00022801"/>
    </source>
</evidence>